<gene>
    <name evidence="1" type="ORF">Cfor_01495</name>
</gene>
<dbReference type="EMBL" id="BLKM01003250">
    <property type="protein sequence ID" value="GFG28118.1"/>
    <property type="molecule type" value="Genomic_DNA"/>
</dbReference>
<comment type="caution">
    <text evidence="1">The sequence shown here is derived from an EMBL/GenBank/DDBJ whole genome shotgun (WGS) entry which is preliminary data.</text>
</comment>
<dbReference type="FunCoup" id="A0A6L2PCS7">
    <property type="interactions" value="1129"/>
</dbReference>
<dbReference type="Proteomes" id="UP000502823">
    <property type="component" value="Unassembled WGS sequence"/>
</dbReference>
<dbReference type="PANTHER" id="PTHR21422:SF9">
    <property type="entry name" value="RAB3 GTPASE-ACTIVATING PROTEIN CATALYTIC SUBUNIT"/>
    <property type="match status" value="1"/>
</dbReference>
<sequence length="495" mass="56700">MNEEVDDQDFYQHDFTTTTDWEIFIAHLEKIIQQWKLPKVKIGPQLKKGELSEGEWERTSEKILFADFEFIVTRYNLRLKAVEEVISPIEEETDESRTQALEDMMSLDNDFPPETKCDFGDDSSHPHPLVRWYGLRDFVVVTPARCSMSGDSRMKILLSSVYIAINNSNCQVPVFVQIHEPQQHYYMGVCEVKGIQSEFEMVHLKRTPAHCKYLTGLLSLFKCKIASSLPLEPISVAVRFTYILTDWPSNNIWTQEPPDFDFMQGQSLGVAELGKLPFGATRDPCTSICSELHLFATWPQLMENVVVDSESYSDFEPSQAPQWSVRVKVVEKRAGFLLSEYLTEFIQLCSSNRSMQDLLGGLVDRRNLAGTPLSNSLNLLTESRVPTISRVIKKAKRKHQESTPEGPIPDSQLMPILYFLFPDAEEEPDLSTKLKSAPVDGLIWRLAIVMSHVVHTLEGLKAAAHLWYEFTEEMRYRWENGHTVPGVHQALIFLY</sequence>
<dbReference type="AlphaFoldDB" id="A0A6L2PCS7"/>
<dbReference type="OrthoDB" id="17346at2759"/>
<dbReference type="InParanoid" id="A0A6L2PCS7"/>
<proteinExistence type="predicted"/>
<evidence type="ECO:0000313" key="2">
    <source>
        <dbReference type="Proteomes" id="UP000502823"/>
    </source>
</evidence>
<accession>A0A6L2PCS7</accession>
<dbReference type="PANTHER" id="PTHR21422">
    <property type="entry name" value="RAB3 GTPASE-ACTIVATING PROTEIN CATALYTIC SUBUNIT"/>
    <property type="match status" value="1"/>
</dbReference>
<dbReference type="GO" id="GO:0005096">
    <property type="term" value="F:GTPase activator activity"/>
    <property type="evidence" value="ECO:0007669"/>
    <property type="project" value="InterPro"/>
</dbReference>
<dbReference type="InterPro" id="IPR045700">
    <property type="entry name" value="Rab3GAP1"/>
</dbReference>
<reference evidence="2" key="1">
    <citation type="submission" date="2020-01" db="EMBL/GenBank/DDBJ databases">
        <title>Draft genome sequence of the Termite Coptotermes fromosanus.</title>
        <authorList>
            <person name="Itakura S."/>
            <person name="Yosikawa Y."/>
            <person name="Umezawa K."/>
        </authorList>
    </citation>
    <scope>NUCLEOTIDE SEQUENCE [LARGE SCALE GENOMIC DNA]</scope>
</reference>
<keyword evidence="2" id="KW-1185">Reference proteome</keyword>
<name>A0A6L2PCS7_COPFO</name>
<organism evidence="1 2">
    <name type="scientific">Coptotermes formosanus</name>
    <name type="common">Formosan subterranean termite</name>
    <dbReference type="NCBI Taxonomy" id="36987"/>
    <lineage>
        <taxon>Eukaryota</taxon>
        <taxon>Metazoa</taxon>
        <taxon>Ecdysozoa</taxon>
        <taxon>Arthropoda</taxon>
        <taxon>Hexapoda</taxon>
        <taxon>Insecta</taxon>
        <taxon>Pterygota</taxon>
        <taxon>Neoptera</taxon>
        <taxon>Polyneoptera</taxon>
        <taxon>Dictyoptera</taxon>
        <taxon>Blattodea</taxon>
        <taxon>Blattoidea</taxon>
        <taxon>Termitoidae</taxon>
        <taxon>Rhinotermitidae</taxon>
        <taxon>Coptotermes</taxon>
    </lineage>
</organism>
<protein>
    <submittedName>
        <fullName evidence="1">Uncharacterized protein</fullName>
    </submittedName>
</protein>
<evidence type="ECO:0000313" key="1">
    <source>
        <dbReference type="EMBL" id="GFG28118.1"/>
    </source>
</evidence>